<feature type="compositionally biased region" description="Polar residues" evidence="16">
    <location>
        <begin position="1670"/>
        <end position="1691"/>
    </location>
</feature>
<dbReference type="Pfam" id="PF04983">
    <property type="entry name" value="RNA_pol_Rpb1_3"/>
    <property type="match status" value="1"/>
</dbReference>
<dbReference type="Pfam" id="PF04997">
    <property type="entry name" value="RNA_pol_Rpb1_1"/>
    <property type="match status" value="1"/>
</dbReference>
<comment type="catalytic activity">
    <reaction evidence="14 15">
        <text>RNA(n) + a ribonucleoside 5'-triphosphate = RNA(n+1) + diphosphate</text>
        <dbReference type="Rhea" id="RHEA:21248"/>
        <dbReference type="Rhea" id="RHEA-COMP:14527"/>
        <dbReference type="Rhea" id="RHEA-COMP:17342"/>
        <dbReference type="ChEBI" id="CHEBI:33019"/>
        <dbReference type="ChEBI" id="CHEBI:61557"/>
        <dbReference type="ChEBI" id="CHEBI:140395"/>
        <dbReference type="EC" id="2.7.7.6"/>
    </reaction>
</comment>
<keyword evidence="9" id="KW-0862">Zinc</keyword>
<dbReference type="FunFam" id="1.10.150.390:FF:000001">
    <property type="entry name" value="DNA-directed RNA polymerase subunit"/>
    <property type="match status" value="1"/>
</dbReference>
<evidence type="ECO:0000256" key="9">
    <source>
        <dbReference type="ARBA" id="ARBA00022833"/>
    </source>
</evidence>
<dbReference type="Pfam" id="PF04990">
    <property type="entry name" value="RNA_pol_Rpb1_7"/>
    <property type="match status" value="1"/>
</dbReference>
<dbReference type="Gene3D" id="6.10.250.2940">
    <property type="match status" value="1"/>
</dbReference>
<sequence length="1753" mass="194941">MLGHQFAYSAAPIRKVKEVQFGILSPEEIKAYSVAKIEHPEVMDETTHKPKIGGLMDPRLGTIDRNFKCQTCGEGMSECPGHFGHIELARPVFHPGFVVKVKKILECICVNCGRLKADISDPTFADRIRHVRDPKARMQVVWNYCKGKMICEPDEPRDENDNMENDEPKRGHGGCGAAQPQIRKEGLKLFVQYKRSKDEDEEVKTLQPDKRLFPPHEVYNALKKIPDSDLHLLGLSDEYARPEWMILTVLPVPPPPVRPSIAVDGGTMRSEDDLTYKLGDIIKASANVRRCEQEGAPAHVINEFEQLLQFHVATYMDNDIAGIPQALQKSGRPVKAIRARLKGKEGRLRGNLMGKRVDFSARTVITGDPNLELDEVGVPRSIAMNLTFPERVTPYNIHWLQDLVRNGPTTYPGARYVVKDTGERIDLRYNKRADAFLQFGWIVERHLKDGDFVLFNRQPSLHKMSMMSHRVRLMPYSTFRLNLSVTPPYNADFDGDEMNMHVPQSEETRAELSQIAWVPRQIISPQANKPVMGIVQDTLCGIRKFTLRDTFLDWTQVQNILLWVPDWDGTVPTPVVIKPKPLWTGKQLLSMCIPRGINIHRNPDPKSSNPVFDDGVLIENGELIFGIVDKKTVGASQGGLVHVVFREKGPEMTRQLFTGLQQVVNYWLFHNGFSIGIGDTIADRKTMAHITEQIAIRKQTVAQIIDDAAHDRLKPQPGMTIRESFESKVERELNLARDQNGQYAQKHLKEDNNVKQMVVAGSKGSFINISQMSVCVGQQIVEGRRIPFGFRHRTLPHFTKDDFSPEARGFVENSYLRGLTPQEFFFHAMAGREGLIDTAVKTAETGYIQRRLVKALEDVMVHYDGTVRNSLGDLIQFVYGEDGMDGAFIERQNIETFALSNREFEHDYRVDVTDPSGGFLPGVLQLGLDDSSLELQAKLDEEFSQLSEDRQLLREFIFPRSDPATARYLPVNLHRIVQNAVQIFHIDRRKPSDLEPAYIIDAIRALCERLVVVRGDDPLSKEAQANATLLFRMHLRATFATRRVLERYHLNKEALEWVLGEIESKFNQSLAHPGEMCGTLAAQSIGEPATQMTLNTFHYAGVSSKNVTLGVPRLKEIINVATNIKTPSLSVYLESKLAKDAALAKNVQQELAYTSLRTVTAAVEIWYDPDPTSTIIEEDSVFVESFFAIPDEEVESKLHLQSPWLLRLELDRAKMIDRKLTMAYVAGRIAESFKTDLFVIWSEDNSEKLIVRCRVLGGADKEDDGMGTVEEDIFLRQLENTMLNSVSLRGVPSIERVFLLEHDKIIITPDGGIDARGGEKEWVLETDGVNLKAVMTVDGVDFRRTYSNSCVEVFGVLGIEAARAAIMKELRGVIEFDGSYVNYRHLALLCDLMTHRGSLMAITRHGINRADTGALMRCSFEETVEILMEAAAVGEKDDCHGIAENVMFGQMAPMGTGAFDVALDIDMLKDVIVDHRIPAHTSLVAPQMDGGMTPGQVAMTPYDSSSPVWNPDGSFKGETAAFSPLAMNGGEDAASFSYMPFGQSPMGAGSMSPAAPGYSPSSPNVYSPTSPYVPQSPFAGATSPFGTSPYATSPFYDRSRGPTSPTYSPTSPALNLTSPGYSPTSPRYSPTSPSFSPTSPRYSPQSPSFSPTSPRYSPTSPSFSPASPRYSPTSPAQMSPASPKYSPTSPVSPASPKYSPTSPTYSPASPAYSPASPAYSPTSPQWSPSSPSQQQNGSNTIRSNAYSMSPSWD</sequence>
<dbReference type="Pfam" id="PF05000">
    <property type="entry name" value="RNA_pol_Rpb1_4"/>
    <property type="match status" value="1"/>
</dbReference>
<dbReference type="Gene3D" id="4.10.860.120">
    <property type="entry name" value="RNA polymerase II, clamp domain"/>
    <property type="match status" value="2"/>
</dbReference>
<dbReference type="FunFam" id="2.40.40.20:FF:000019">
    <property type="entry name" value="DNA-directed RNA polymerase II subunit RPB1"/>
    <property type="match status" value="1"/>
</dbReference>
<dbReference type="InterPro" id="IPR007080">
    <property type="entry name" value="RNA_pol_Rpb1_1"/>
</dbReference>
<feature type="compositionally biased region" description="Low complexity" evidence="16">
    <location>
        <begin position="1602"/>
        <end position="1668"/>
    </location>
</feature>
<dbReference type="GeneID" id="18913839"/>
<keyword evidence="8" id="KW-0677">Repeat</keyword>
<evidence type="ECO:0000256" key="10">
    <source>
        <dbReference type="ARBA" id="ARBA00022842"/>
    </source>
</evidence>
<dbReference type="Gene3D" id="2.40.40.20">
    <property type="match status" value="1"/>
</dbReference>
<dbReference type="FunFam" id="4.10.860.120:FF:000003">
    <property type="entry name" value="DNA-directed RNA polymerase subunit"/>
    <property type="match status" value="1"/>
</dbReference>
<dbReference type="NCBIfam" id="NF006336">
    <property type="entry name" value="PRK08566.1"/>
    <property type="match status" value="1"/>
</dbReference>
<dbReference type="Gene3D" id="6.20.50.80">
    <property type="match status" value="1"/>
</dbReference>
<keyword evidence="10" id="KW-0460">Magnesium</keyword>
<dbReference type="InterPro" id="IPR000722">
    <property type="entry name" value="RNA_pol_asu"/>
</dbReference>
<dbReference type="Gene3D" id="3.30.1360.140">
    <property type="match status" value="1"/>
</dbReference>
<evidence type="ECO:0000256" key="7">
    <source>
        <dbReference type="ARBA" id="ARBA00022723"/>
    </source>
</evidence>
<keyword evidence="5 15" id="KW-0808">Transferase</keyword>
<evidence type="ECO:0000256" key="11">
    <source>
        <dbReference type="ARBA" id="ARBA00023125"/>
    </source>
</evidence>
<comment type="similarity">
    <text evidence="2 15">Belongs to the RNA polymerase beta' chain family.</text>
</comment>
<evidence type="ECO:0000256" key="1">
    <source>
        <dbReference type="ARBA" id="ARBA00004123"/>
    </source>
</evidence>
<feature type="region of interest" description="Disordered" evidence="16">
    <location>
        <begin position="155"/>
        <end position="178"/>
    </location>
</feature>
<keyword evidence="12 15" id="KW-0804">Transcription</keyword>
<accession>K5W9B5</accession>
<dbReference type="CDD" id="cd02733">
    <property type="entry name" value="RNAP_II_RPB1_N"/>
    <property type="match status" value="1"/>
</dbReference>
<keyword evidence="3 15" id="KW-0240">DNA-directed RNA polymerase</keyword>
<dbReference type="GO" id="GO:0003677">
    <property type="term" value="F:DNA binding"/>
    <property type="evidence" value="ECO:0007669"/>
    <property type="project" value="UniProtKB-KW"/>
</dbReference>
<feature type="compositionally biased region" description="Polar residues" evidence="16">
    <location>
        <begin position="1736"/>
        <end position="1753"/>
    </location>
</feature>
<dbReference type="PRINTS" id="PR01217">
    <property type="entry name" value="PRICHEXTENSN"/>
</dbReference>
<dbReference type="Gene3D" id="1.10.132.30">
    <property type="match status" value="1"/>
</dbReference>
<dbReference type="InterPro" id="IPR044893">
    <property type="entry name" value="RNA_pol_Rpb1_clamp_domain"/>
</dbReference>
<evidence type="ECO:0000256" key="12">
    <source>
        <dbReference type="ARBA" id="ARBA00023163"/>
    </source>
</evidence>
<keyword evidence="19" id="KW-1185">Reference proteome</keyword>
<proteinExistence type="inferred from homology"/>
<keyword evidence="4" id="KW-0597">Phosphoprotein</keyword>
<gene>
    <name evidence="18" type="ORF">PHACADRAFT_246551</name>
</gene>
<evidence type="ECO:0000256" key="14">
    <source>
        <dbReference type="ARBA" id="ARBA00048552"/>
    </source>
</evidence>
<feature type="region of interest" description="Disordered" evidence="16">
    <location>
        <begin position="1549"/>
        <end position="1568"/>
    </location>
</feature>
<dbReference type="InParanoid" id="K5W9B5"/>
<dbReference type="GO" id="GO:0003899">
    <property type="term" value="F:DNA-directed RNA polymerase activity"/>
    <property type="evidence" value="ECO:0007669"/>
    <property type="project" value="UniProtKB-EC"/>
</dbReference>
<protein>
    <recommendedName>
        <fullName evidence="15">DNA-directed RNA polymerase subunit</fullName>
        <ecNumber evidence="15">2.7.7.6</ecNumber>
    </recommendedName>
</protein>
<keyword evidence="6 15" id="KW-0548">Nucleotidyltransferase</keyword>
<evidence type="ECO:0000256" key="16">
    <source>
        <dbReference type="SAM" id="MobiDB-lite"/>
    </source>
</evidence>
<evidence type="ECO:0000259" key="17">
    <source>
        <dbReference type="SMART" id="SM00663"/>
    </source>
</evidence>
<comment type="function">
    <text evidence="15">DNA-dependent RNA polymerase catalyzes the transcription of DNA into RNA using the four ribonucleoside triphosphates as substrates.</text>
</comment>
<evidence type="ECO:0000256" key="6">
    <source>
        <dbReference type="ARBA" id="ARBA00022695"/>
    </source>
</evidence>
<name>K5W9B5_PHACS</name>
<dbReference type="Pfam" id="PF04998">
    <property type="entry name" value="RNA_pol_Rpb1_5"/>
    <property type="match status" value="1"/>
</dbReference>
<dbReference type="GO" id="GO:0046872">
    <property type="term" value="F:metal ion binding"/>
    <property type="evidence" value="ECO:0007669"/>
    <property type="project" value="UniProtKB-KW"/>
</dbReference>
<dbReference type="KEGG" id="pco:PHACADRAFT_246551"/>
<dbReference type="InterPro" id="IPR007066">
    <property type="entry name" value="RNA_pol_Rpb1_3"/>
</dbReference>
<dbReference type="GO" id="GO:0006368">
    <property type="term" value="P:transcription elongation by RNA polymerase II"/>
    <property type="evidence" value="ECO:0007669"/>
    <property type="project" value="UniProtKB-ARBA"/>
</dbReference>
<keyword evidence="7" id="KW-0479">Metal-binding</keyword>
<dbReference type="InterPro" id="IPR045867">
    <property type="entry name" value="DNA-dir_RpoC_beta_prime"/>
</dbReference>
<dbReference type="GO" id="GO:0006367">
    <property type="term" value="P:transcription initiation at RNA polymerase II promoter"/>
    <property type="evidence" value="ECO:0007669"/>
    <property type="project" value="UniProtKB-ARBA"/>
</dbReference>
<dbReference type="InterPro" id="IPR007081">
    <property type="entry name" value="RNA_pol_Rpb1_5"/>
</dbReference>
<dbReference type="InterPro" id="IPR006592">
    <property type="entry name" value="RNA_pol_N"/>
</dbReference>
<evidence type="ECO:0000256" key="13">
    <source>
        <dbReference type="ARBA" id="ARBA00023242"/>
    </source>
</evidence>
<feature type="compositionally biased region" description="Acidic residues" evidence="16">
    <location>
        <begin position="155"/>
        <end position="165"/>
    </location>
</feature>
<dbReference type="Pfam" id="PF04992">
    <property type="entry name" value="RNA_pol_Rpb1_6"/>
    <property type="match status" value="1"/>
</dbReference>
<evidence type="ECO:0000313" key="19">
    <source>
        <dbReference type="Proteomes" id="UP000008370"/>
    </source>
</evidence>
<dbReference type="OrthoDB" id="270392at2759"/>
<dbReference type="FunFam" id="1.10.274.100:FF:000001">
    <property type="entry name" value="DNA-directed RNA polymerase subunit"/>
    <property type="match status" value="1"/>
</dbReference>
<dbReference type="PROSITE" id="PS00115">
    <property type="entry name" value="RNA_POL_II_REPEAT"/>
    <property type="match status" value="1"/>
</dbReference>
<dbReference type="Pfam" id="PF05001">
    <property type="entry name" value="RNA_pol_Rpb1_R"/>
    <property type="match status" value="8"/>
</dbReference>
<dbReference type="EMBL" id="JH930468">
    <property type="protein sequence ID" value="EKM60543.1"/>
    <property type="molecule type" value="Genomic_DNA"/>
</dbReference>
<dbReference type="InterPro" id="IPR038593">
    <property type="entry name" value="RNA_pol_Rpb1_7_sf"/>
</dbReference>
<keyword evidence="13" id="KW-0539">Nucleus</keyword>
<dbReference type="Proteomes" id="UP000008370">
    <property type="component" value="Unassembled WGS sequence"/>
</dbReference>
<dbReference type="STRING" id="650164.K5W9B5"/>
<dbReference type="InterPro" id="IPR007083">
    <property type="entry name" value="RNA_pol_Rpb1_4"/>
</dbReference>
<dbReference type="Gene3D" id="1.10.150.390">
    <property type="match status" value="1"/>
</dbReference>
<feature type="compositionally biased region" description="Low complexity" evidence="16">
    <location>
        <begin position="1549"/>
        <end position="1563"/>
    </location>
</feature>
<dbReference type="InterPro" id="IPR007075">
    <property type="entry name" value="RNA_pol_Rpb1_6"/>
</dbReference>
<dbReference type="Pfam" id="PF00623">
    <property type="entry name" value="RNA_pol_Rpb1_2"/>
    <property type="match status" value="1"/>
</dbReference>
<dbReference type="HOGENOM" id="CLU_000487_1_1_1"/>
<dbReference type="FunCoup" id="K5W9B5">
    <property type="interactions" value="446"/>
</dbReference>
<keyword evidence="11" id="KW-0238">DNA-binding</keyword>
<evidence type="ECO:0000256" key="5">
    <source>
        <dbReference type="ARBA" id="ARBA00022679"/>
    </source>
</evidence>
<evidence type="ECO:0000256" key="2">
    <source>
        <dbReference type="ARBA" id="ARBA00006460"/>
    </source>
</evidence>
<dbReference type="InterPro" id="IPR000684">
    <property type="entry name" value="RNA_pol_II_repeat_euk"/>
</dbReference>
<evidence type="ECO:0000256" key="3">
    <source>
        <dbReference type="ARBA" id="ARBA00022478"/>
    </source>
</evidence>
<dbReference type="RefSeq" id="XP_007389997.1">
    <property type="nucleotide sequence ID" value="XM_007389935.1"/>
</dbReference>
<dbReference type="GO" id="GO:0005665">
    <property type="term" value="C:RNA polymerase II, core complex"/>
    <property type="evidence" value="ECO:0007669"/>
    <property type="project" value="UniProtKB-ARBA"/>
</dbReference>
<dbReference type="FunFam" id="3.30.1360.140:FF:000001">
    <property type="entry name" value="DNA-directed RNA polymerase subunit"/>
    <property type="match status" value="1"/>
</dbReference>
<dbReference type="Gene3D" id="3.30.1490.180">
    <property type="entry name" value="RNA polymerase ii"/>
    <property type="match status" value="1"/>
</dbReference>
<feature type="domain" description="RNA polymerase N-terminal" evidence="17">
    <location>
        <begin position="243"/>
        <end position="546"/>
    </location>
</feature>
<dbReference type="FunFam" id="1.10.132.30:FF:000001">
    <property type="entry name" value="DNA-directed RNA polymerase subunit"/>
    <property type="match status" value="1"/>
</dbReference>
<evidence type="ECO:0000256" key="8">
    <source>
        <dbReference type="ARBA" id="ARBA00022737"/>
    </source>
</evidence>
<evidence type="ECO:0000256" key="4">
    <source>
        <dbReference type="ARBA" id="ARBA00022553"/>
    </source>
</evidence>
<feature type="compositionally biased region" description="Low complexity" evidence="16">
    <location>
        <begin position="1692"/>
        <end position="1735"/>
    </location>
</feature>
<dbReference type="PANTHER" id="PTHR19376:SF37">
    <property type="entry name" value="DNA-DIRECTED RNA POLYMERASE II SUBUNIT RPB1"/>
    <property type="match status" value="1"/>
</dbReference>
<dbReference type="CDD" id="cd02584">
    <property type="entry name" value="RNAP_II_Rpb1_C"/>
    <property type="match status" value="1"/>
</dbReference>
<organism evidence="18 19">
    <name type="scientific">Phanerochaete carnosa (strain HHB-10118-sp)</name>
    <name type="common">White-rot fungus</name>
    <name type="synonym">Peniophora carnosa</name>
    <dbReference type="NCBI Taxonomy" id="650164"/>
    <lineage>
        <taxon>Eukaryota</taxon>
        <taxon>Fungi</taxon>
        <taxon>Dikarya</taxon>
        <taxon>Basidiomycota</taxon>
        <taxon>Agaricomycotina</taxon>
        <taxon>Agaricomycetes</taxon>
        <taxon>Polyporales</taxon>
        <taxon>Phanerochaetaceae</taxon>
        <taxon>Phanerochaete</taxon>
    </lineage>
</organism>
<evidence type="ECO:0000256" key="15">
    <source>
        <dbReference type="RuleBase" id="RU004279"/>
    </source>
</evidence>
<evidence type="ECO:0000313" key="18">
    <source>
        <dbReference type="EMBL" id="EKM60543.1"/>
    </source>
</evidence>
<dbReference type="InterPro" id="IPR007073">
    <property type="entry name" value="RNA_pol_Rpb1_7"/>
</dbReference>
<reference evidence="18 19" key="1">
    <citation type="journal article" date="2012" name="BMC Genomics">
        <title>Comparative genomics of the white-rot fungi, Phanerochaete carnosa and P. chrysosporium, to elucidate the genetic basis of the distinct wood types they colonize.</title>
        <authorList>
            <person name="Suzuki H."/>
            <person name="MacDonald J."/>
            <person name="Syed K."/>
            <person name="Salamov A."/>
            <person name="Hori C."/>
            <person name="Aerts A."/>
            <person name="Henrissat B."/>
            <person name="Wiebenga A."/>
            <person name="vanKuyk P.A."/>
            <person name="Barry K."/>
            <person name="Lindquist E."/>
            <person name="LaButti K."/>
            <person name="Lapidus A."/>
            <person name="Lucas S."/>
            <person name="Coutinho P."/>
            <person name="Gong Y."/>
            <person name="Samejima M."/>
            <person name="Mahadevan R."/>
            <person name="Abou-Zaid M."/>
            <person name="de Vries R.P."/>
            <person name="Igarashi K."/>
            <person name="Yadav J.S."/>
            <person name="Grigoriev I.V."/>
            <person name="Master E.R."/>
        </authorList>
    </citation>
    <scope>NUCLEOTIDE SEQUENCE [LARGE SCALE GENOMIC DNA]</scope>
    <source>
        <strain evidence="18 19">HHB-10118-sp</strain>
    </source>
</reference>
<dbReference type="SUPFAM" id="SSF64484">
    <property type="entry name" value="beta and beta-prime subunits of DNA dependent RNA-polymerase"/>
    <property type="match status" value="1"/>
</dbReference>
<dbReference type="InterPro" id="IPR038120">
    <property type="entry name" value="Rpb1_funnel_sf"/>
</dbReference>
<comment type="subcellular location">
    <subcellularLocation>
        <location evidence="1">Nucleus</location>
    </subcellularLocation>
</comment>
<dbReference type="PANTHER" id="PTHR19376">
    <property type="entry name" value="DNA-DIRECTED RNA POLYMERASE"/>
    <property type="match status" value="1"/>
</dbReference>
<dbReference type="EC" id="2.7.7.6" evidence="15"/>
<dbReference type="SMART" id="SM00663">
    <property type="entry name" value="RPOLA_N"/>
    <property type="match status" value="1"/>
</dbReference>
<feature type="region of interest" description="Disordered" evidence="16">
    <location>
        <begin position="1592"/>
        <end position="1753"/>
    </location>
</feature>
<dbReference type="FunFam" id="3.30.1490.180:FF:000001">
    <property type="entry name" value="DNA-directed RNA polymerase subunit"/>
    <property type="match status" value="1"/>
</dbReference>
<dbReference type="Gene3D" id="1.10.274.100">
    <property type="entry name" value="RNA polymerase Rpb1, domain 3"/>
    <property type="match status" value="1"/>
</dbReference>
<dbReference type="InterPro" id="IPR042102">
    <property type="entry name" value="RNA_pol_Rpb1_3_sf"/>
</dbReference>